<feature type="region of interest" description="Disordered" evidence="1">
    <location>
        <begin position="26"/>
        <end position="51"/>
    </location>
</feature>
<evidence type="ECO:0000313" key="3">
    <source>
        <dbReference type="Proteomes" id="UP000033140"/>
    </source>
</evidence>
<reference evidence="2 3" key="1">
    <citation type="journal article" date="2011" name="J. Gen. Appl. Microbiol.">
        <title>Draft genome sequencing of the enigmatic yeast Saitoella complicata.</title>
        <authorList>
            <person name="Nishida H."/>
            <person name="Hamamoto M."/>
            <person name="Sugiyama J."/>
        </authorList>
    </citation>
    <scope>NUCLEOTIDE SEQUENCE [LARGE SCALE GENOMIC DNA]</scope>
    <source>
        <strain evidence="2 3">NRRL Y-17804</strain>
    </source>
</reference>
<name>A0A0E9NAP4_SAICN</name>
<dbReference type="EMBL" id="BACD03000006">
    <property type="protein sequence ID" value="GAO46894.1"/>
    <property type="molecule type" value="Genomic_DNA"/>
</dbReference>
<keyword evidence="3" id="KW-1185">Reference proteome</keyword>
<reference evidence="2 3" key="3">
    <citation type="journal article" date="2015" name="Genome Announc.">
        <title>Draft Genome Sequence of the Archiascomycetous Yeast Saitoella complicata.</title>
        <authorList>
            <person name="Yamauchi K."/>
            <person name="Kondo S."/>
            <person name="Hamamoto M."/>
            <person name="Takahashi Y."/>
            <person name="Ogura Y."/>
            <person name="Hayashi T."/>
            <person name="Nishida H."/>
        </authorList>
    </citation>
    <scope>NUCLEOTIDE SEQUENCE [LARGE SCALE GENOMIC DNA]</scope>
    <source>
        <strain evidence="2 3">NRRL Y-17804</strain>
    </source>
</reference>
<proteinExistence type="predicted"/>
<dbReference type="AlphaFoldDB" id="A0A0E9NAP4"/>
<evidence type="ECO:0000256" key="1">
    <source>
        <dbReference type="SAM" id="MobiDB-lite"/>
    </source>
</evidence>
<dbReference type="Proteomes" id="UP000033140">
    <property type="component" value="Unassembled WGS sequence"/>
</dbReference>
<evidence type="ECO:0000313" key="2">
    <source>
        <dbReference type="EMBL" id="GAO46894.1"/>
    </source>
</evidence>
<feature type="compositionally biased region" description="Polar residues" evidence="1">
    <location>
        <begin position="29"/>
        <end position="39"/>
    </location>
</feature>
<sequence length="107" mass="11243">MKVAQSTSIPSPALINGSALTILPAGQKPQPSLSSTSLHYHNGTPCPASLPAPATSMAHLTAVGALTRNFPTPNKPHELCQQAYTLLGWTKTFHHLEDDGSCNARGD</sequence>
<accession>A0A0E9NAP4</accession>
<reference evidence="2 3" key="2">
    <citation type="journal article" date="2014" name="J. Gen. Appl. Microbiol.">
        <title>The early diverging ascomycetous budding yeast Saitoella complicata has three histone deacetylases belonging to the Clr6, Hos2, and Rpd3 lineages.</title>
        <authorList>
            <person name="Nishida H."/>
            <person name="Matsumoto T."/>
            <person name="Kondo S."/>
            <person name="Hamamoto M."/>
            <person name="Yoshikawa H."/>
        </authorList>
    </citation>
    <scope>NUCLEOTIDE SEQUENCE [LARGE SCALE GENOMIC DNA]</scope>
    <source>
        <strain evidence="2 3">NRRL Y-17804</strain>
    </source>
</reference>
<comment type="caution">
    <text evidence="2">The sequence shown here is derived from an EMBL/GenBank/DDBJ whole genome shotgun (WGS) entry which is preliminary data.</text>
</comment>
<gene>
    <name evidence="2" type="ORF">G7K_1112-t1</name>
</gene>
<organism evidence="2 3">
    <name type="scientific">Saitoella complicata (strain BCRC 22490 / CBS 7301 / JCM 7358 / NBRC 10748 / NRRL Y-17804)</name>
    <dbReference type="NCBI Taxonomy" id="698492"/>
    <lineage>
        <taxon>Eukaryota</taxon>
        <taxon>Fungi</taxon>
        <taxon>Dikarya</taxon>
        <taxon>Ascomycota</taxon>
        <taxon>Taphrinomycotina</taxon>
        <taxon>Taphrinomycotina incertae sedis</taxon>
        <taxon>Saitoella</taxon>
    </lineage>
</organism>
<protein>
    <submittedName>
        <fullName evidence="2">Uncharacterized protein</fullName>
    </submittedName>
</protein>